<organism evidence="12 13">
    <name type="scientific">Candida tropicalis (strain ATCC MYA-3404 / T1)</name>
    <name type="common">Yeast</name>
    <dbReference type="NCBI Taxonomy" id="294747"/>
    <lineage>
        <taxon>Eukaryota</taxon>
        <taxon>Fungi</taxon>
        <taxon>Dikarya</taxon>
        <taxon>Ascomycota</taxon>
        <taxon>Saccharomycotina</taxon>
        <taxon>Pichiomycetes</taxon>
        <taxon>Debaryomycetaceae</taxon>
        <taxon>Candida/Lodderomyces clade</taxon>
        <taxon>Candida</taxon>
    </lineage>
</organism>
<evidence type="ECO:0000256" key="1">
    <source>
        <dbReference type="ARBA" id="ARBA00004496"/>
    </source>
</evidence>
<dbReference type="Pfam" id="PF25586">
    <property type="entry name" value="zf-CCCH_PAN3"/>
    <property type="match status" value="1"/>
</dbReference>
<feature type="domain" description="Protein kinase" evidence="10">
    <location>
        <begin position="371"/>
        <end position="697"/>
    </location>
</feature>
<dbReference type="Gene3D" id="1.10.510.10">
    <property type="entry name" value="Transferase(Phosphotransferase) domain 1"/>
    <property type="match status" value="1"/>
</dbReference>
<dbReference type="Proteomes" id="UP000002037">
    <property type="component" value="Unassembled WGS sequence"/>
</dbReference>
<keyword evidence="8" id="KW-0862">Zinc</keyword>
<keyword evidence="4 7" id="KW-0547">Nucleotide-binding</keyword>
<dbReference type="KEGG" id="ctp:CTRG_06125"/>
<feature type="domain" description="C3H1-type" evidence="11">
    <location>
        <begin position="7"/>
        <end position="36"/>
    </location>
</feature>
<dbReference type="EMBL" id="GG692405">
    <property type="protein sequence ID" value="EER30341.1"/>
    <property type="molecule type" value="Genomic_DNA"/>
</dbReference>
<comment type="domain">
    <text evidence="7">Contains a pseudokinase domain. The protein kinase domain is predicted to be catalytically inactive because some of the residues important for catalytic activity are substituted and it lacks the equivalent of the binding site for a peptide substrate. However, it has retained an ATP-binding site and ATP-binding is required for mRNA degradation, stimulating the activity of the PAN2 nuclease in vitro. The nucleotide-binding site is juxtaposed to the RNase active site of PAN2 in the complex and may actually bind nucleosides of a poly(A) RNA rather than ATP, feeding the poly(A)-tail to the active site of the deadenylase and thus increasing the efficiency with which this distributive enzyme degrades oligo(A) RNAs.</text>
</comment>
<dbReference type="SMART" id="SM00220">
    <property type="entry name" value="S_TKc"/>
    <property type="match status" value="1"/>
</dbReference>
<dbReference type="InterPro" id="IPR041332">
    <property type="entry name" value="Pan3_CK"/>
</dbReference>
<evidence type="ECO:0000313" key="13">
    <source>
        <dbReference type="Proteomes" id="UP000002037"/>
    </source>
</evidence>
<evidence type="ECO:0000313" key="12">
    <source>
        <dbReference type="EMBL" id="EER30341.1"/>
    </source>
</evidence>
<feature type="binding site" evidence="7">
    <location>
        <begin position="455"/>
        <end position="462"/>
    </location>
    <ligand>
        <name>ATP</name>
        <dbReference type="ChEBI" id="CHEBI:30616"/>
    </ligand>
</feature>
<dbReference type="Pfam" id="PF18101">
    <property type="entry name" value="Pan3_CK"/>
    <property type="match status" value="1"/>
</dbReference>
<evidence type="ECO:0000259" key="11">
    <source>
        <dbReference type="PROSITE" id="PS50103"/>
    </source>
</evidence>
<dbReference type="InterPro" id="IPR011009">
    <property type="entry name" value="Kinase-like_dom_sf"/>
</dbReference>
<feature type="coiled-coil region" evidence="7">
    <location>
        <begin position="612"/>
        <end position="650"/>
    </location>
</feature>
<keyword evidence="8" id="KW-0479">Metal-binding</keyword>
<dbReference type="HAMAP" id="MF_03181">
    <property type="entry name" value="PAN3"/>
    <property type="match status" value="1"/>
</dbReference>
<keyword evidence="5 7" id="KW-0067">ATP-binding</keyword>
<sequence length="740" mass="82292">MNINLDTAKETLCKNILIYGYCKFENKGCAFSHNRQQKPAPQPQQQDQESPQDSGSASNTNNNAGFPDSATSTVSSTMSSNDAASKKKYNLNTPSFQPGVTGLTSKFATLSPKLKEIPVFKPDNGHATSDSTTNQRPFTSKKFNVSTPSFTPSGFDFGNNGNSNNTSSSPLTISSAPLAQQQPPSQQQQQQQQPVQQQQNVLMQAPIPSSSSLASSSQHLPSQQVPPQQQQHTGHAMGIPHSSGSSNPYFPNSLGISTPTAMGQVGTPGGIVPPAVATPTSNMPGNGGAGAVGGQQPMYPLQYHLYAPAPPPRLTIPLQPHELNSQAMFISNELREYLHKKNEASLQTLSHSNLPEHVNQYHSLVPIDKSYEPISKLWMGKNSLIFKVYSNYDGNLYVLRKIEPCNEIVNDKPFGTIKKWKSIKNANIVGLQDAFTTMAFNNSQNTNNSLCIIYDYYPNSVSLLEQHKKGLRVEPITEDLLWCYLIQLINAITVIHQNGLTARSTIDLSKIIVTNKHRIRLGSVGISDILEYNEENEVDIKEYQVQDIKNISNVLVELSVLLLPVNMRQSANIYNSLKSSTKLSEEFVNILQELHDSDETFDLEEFSKKLSGKMLTVINNLEDSNDFMESQLGSELENARLFRLMTKLNYLIYDDSDKTGVATGNNKILRLFLNYLYNSYDSSNNKNKKVLNLNKVLINLNKLDCGIDEKLLLINKDECIIISYKELKEIIDNKFRLMRE</sequence>
<keyword evidence="8" id="KW-0863">Zinc-finger</keyword>
<evidence type="ECO:0000256" key="8">
    <source>
        <dbReference type="PROSITE-ProRule" id="PRU00723"/>
    </source>
</evidence>
<dbReference type="Gene3D" id="1.20.5.5160">
    <property type="match status" value="1"/>
</dbReference>
<dbReference type="GO" id="GO:0004672">
    <property type="term" value="F:protein kinase activity"/>
    <property type="evidence" value="ECO:0007669"/>
    <property type="project" value="InterPro"/>
</dbReference>
<dbReference type="SUPFAM" id="SSF56112">
    <property type="entry name" value="Protein kinase-like (PK-like)"/>
    <property type="match status" value="1"/>
</dbReference>
<evidence type="ECO:0000259" key="10">
    <source>
        <dbReference type="PROSITE" id="PS50011"/>
    </source>
</evidence>
<dbReference type="GO" id="GO:0000932">
    <property type="term" value="C:P-body"/>
    <property type="evidence" value="ECO:0007669"/>
    <property type="project" value="TreeGrafter"/>
</dbReference>
<comment type="similarity">
    <text evidence="7">Belongs to the protein kinase superfamily. PAN3 family.</text>
</comment>
<evidence type="ECO:0000256" key="5">
    <source>
        <dbReference type="ARBA" id="ARBA00022840"/>
    </source>
</evidence>
<dbReference type="Gene3D" id="1.10.287.3700">
    <property type="match status" value="1"/>
</dbReference>
<evidence type="ECO:0000256" key="4">
    <source>
        <dbReference type="ARBA" id="ARBA00022741"/>
    </source>
</evidence>
<comment type="caution">
    <text evidence="7">Lacks conserved residue(s) required for the propagation of feature annotation.</text>
</comment>
<dbReference type="AlphaFoldDB" id="C5MJ82"/>
<comment type="subunit">
    <text evidence="7">Homodimer. Forms a heterotrimer with a catalytic subunit PAN2 to form the poly(A)-nuclease (PAN) deadenylation complex. Interacts (via PAM-2 motif) with poly(A)-binding protein PAB1 (via PABC domain), conferring substrate specificity of the enzyme complex.</text>
</comment>
<feature type="binding site" evidence="7">
    <location>
        <position position="400"/>
    </location>
    <ligand>
        <name>ATP</name>
        <dbReference type="ChEBI" id="CHEBI:30616"/>
    </ligand>
</feature>
<feature type="zinc finger region" description="C3H1-type" evidence="8">
    <location>
        <begin position="7"/>
        <end position="36"/>
    </location>
</feature>
<dbReference type="GeneID" id="8298775"/>
<reference evidence="12 13" key="1">
    <citation type="journal article" date="2009" name="Nature">
        <title>Evolution of pathogenicity and sexual reproduction in eight Candida genomes.</title>
        <authorList>
            <person name="Butler G."/>
            <person name="Rasmussen M.D."/>
            <person name="Lin M.F."/>
            <person name="Santos M.A."/>
            <person name="Sakthikumar S."/>
            <person name="Munro C.A."/>
            <person name="Rheinbay E."/>
            <person name="Grabherr M."/>
            <person name="Forche A."/>
            <person name="Reedy J.L."/>
            <person name="Agrafioti I."/>
            <person name="Arnaud M.B."/>
            <person name="Bates S."/>
            <person name="Brown A.J."/>
            <person name="Brunke S."/>
            <person name="Costanzo M.C."/>
            <person name="Fitzpatrick D.A."/>
            <person name="de Groot P.W."/>
            <person name="Harris D."/>
            <person name="Hoyer L.L."/>
            <person name="Hube B."/>
            <person name="Klis F.M."/>
            <person name="Kodira C."/>
            <person name="Lennard N."/>
            <person name="Logue M.E."/>
            <person name="Martin R."/>
            <person name="Neiman A.M."/>
            <person name="Nikolaou E."/>
            <person name="Quail M.A."/>
            <person name="Quinn J."/>
            <person name="Santos M.C."/>
            <person name="Schmitzberger F.F."/>
            <person name="Sherlock G."/>
            <person name="Shah P."/>
            <person name="Silverstein K.A."/>
            <person name="Skrzypek M.S."/>
            <person name="Soll D."/>
            <person name="Staggs R."/>
            <person name="Stansfield I."/>
            <person name="Stumpf M.P."/>
            <person name="Sudbery P.E."/>
            <person name="Srikantha T."/>
            <person name="Zeng Q."/>
            <person name="Berman J."/>
            <person name="Berriman M."/>
            <person name="Heitman J."/>
            <person name="Gow N.A."/>
            <person name="Lorenz M.C."/>
            <person name="Birren B.W."/>
            <person name="Kellis M."/>
            <person name="Cuomo C.A."/>
        </authorList>
    </citation>
    <scope>NUCLEOTIDE SEQUENCE [LARGE SCALE GENOMIC DNA]</scope>
    <source>
        <strain evidence="13">ATCC MYA-3404 / T1</strain>
    </source>
</reference>
<feature type="compositionally biased region" description="Low complexity" evidence="9">
    <location>
        <begin position="37"/>
        <end position="79"/>
    </location>
</feature>
<keyword evidence="3 7" id="KW-0507">mRNA processing</keyword>
<evidence type="ECO:0000256" key="6">
    <source>
        <dbReference type="ARBA" id="ARBA00023054"/>
    </source>
</evidence>
<dbReference type="RefSeq" id="XP_002546647.1">
    <property type="nucleotide sequence ID" value="XM_002546601.1"/>
</dbReference>
<dbReference type="OrthoDB" id="204958at2759"/>
<feature type="region of interest" description="Knob domain" evidence="7">
    <location>
        <begin position="651"/>
        <end position="740"/>
    </location>
</feature>
<dbReference type="GO" id="GO:0008143">
    <property type="term" value="F:poly(A) binding"/>
    <property type="evidence" value="ECO:0007669"/>
    <property type="project" value="TreeGrafter"/>
</dbReference>
<name>C5MJ82_CANTT</name>
<keyword evidence="6 7" id="KW-0175">Coiled coil</keyword>
<dbReference type="InterPro" id="IPR000719">
    <property type="entry name" value="Prot_kinase_dom"/>
</dbReference>
<comment type="function">
    <text evidence="7">Regulatory subunit of the poly(A)-nuclease (PAN) deadenylation complex, one of two cytoplasmic mRNA deadenylases involved in mRNA turnover. PAN specifically shortens poly(A) tails of RNA and the activity is stimulated by poly(A)-binding protein PAB1. PAN deadenylation is followed by rapid degradation of the shortened mRNA tails by the CCR4-NOT complex. Deadenylated mRNAs are then degraded by two alternative mechanisms, namely exosome-mediated 3'-5' exonucleolytic degradation, or deadenlyation-dependent mRNA decaping and subsequent 5'-3' exonucleolytic degradation by XRN1. May also be involved in post-transcriptional maturation of mRNA poly(A) tails. PAN3 acts as a positive regulator for PAN activity, recruiting the catalytic subunit PAN2 to mRNA via its interaction with RNA and with PAB1.</text>
</comment>
<proteinExistence type="inferred from homology"/>
<dbReference type="Gene3D" id="6.10.250.3160">
    <property type="match status" value="1"/>
</dbReference>
<dbReference type="HOGENOM" id="CLU_016423_1_0_1"/>
<dbReference type="GO" id="GO:0000289">
    <property type="term" value="P:nuclear-transcribed mRNA poly(A) tail shortening"/>
    <property type="evidence" value="ECO:0007669"/>
    <property type="project" value="UniProtKB-UniRule"/>
</dbReference>
<accession>C5MJ82</accession>
<dbReference type="GO" id="GO:0005524">
    <property type="term" value="F:ATP binding"/>
    <property type="evidence" value="ECO:0007669"/>
    <property type="project" value="UniProtKB-UniRule"/>
</dbReference>
<feature type="region of interest" description="Disordered" evidence="9">
    <location>
        <begin position="33"/>
        <end position="79"/>
    </location>
</feature>
<comment type="subcellular location">
    <subcellularLocation>
        <location evidence="1 7">Cytoplasm</location>
    </subcellularLocation>
</comment>
<dbReference type="GO" id="GO:0031251">
    <property type="term" value="C:PAN complex"/>
    <property type="evidence" value="ECO:0007669"/>
    <property type="project" value="UniProtKB-UniRule"/>
</dbReference>
<evidence type="ECO:0000256" key="7">
    <source>
        <dbReference type="HAMAP-Rule" id="MF_03181"/>
    </source>
</evidence>
<dbReference type="PROSITE" id="PS50011">
    <property type="entry name" value="PROTEIN_KINASE_DOM"/>
    <property type="match status" value="1"/>
</dbReference>
<dbReference type="VEuPathDB" id="FungiDB:CTRG_06125"/>
<dbReference type="eggNOG" id="KOG3741">
    <property type="taxonomic scope" value="Eukaryota"/>
</dbReference>
<dbReference type="InterPro" id="IPR030844">
    <property type="entry name" value="PAN3"/>
</dbReference>
<dbReference type="InterPro" id="IPR000571">
    <property type="entry name" value="Znf_CCCH"/>
</dbReference>
<protein>
    <recommendedName>
        <fullName evidence="7">PAN2-PAN3 deadenylation complex subunit PAN3</fullName>
    </recommendedName>
    <alternativeName>
        <fullName evidence="7">PAB1P-dependent poly(A)-specific ribonuclease</fullName>
    </alternativeName>
    <alternativeName>
        <fullName evidence="7">Poly(A)-nuclease deadenylation complex subunit 3</fullName>
        <shortName evidence="7">PAN deadenylation complex subunit 3</shortName>
    </alternativeName>
</protein>
<feature type="compositionally biased region" description="Polar residues" evidence="9">
    <location>
        <begin position="126"/>
        <end position="152"/>
    </location>
</feature>
<feature type="compositionally biased region" description="Low complexity" evidence="9">
    <location>
        <begin position="158"/>
        <end position="231"/>
    </location>
</feature>
<comment type="domain">
    <text evidence="7">The pseudokinase domain, the coiled-coil (CC), and C-terminal knob domain (CK) form a structural unit (PKC) that forms an extensive high-affinity interaction surface for PAN2.</text>
</comment>
<evidence type="ECO:0000256" key="3">
    <source>
        <dbReference type="ARBA" id="ARBA00022664"/>
    </source>
</evidence>
<dbReference type="GO" id="GO:0006397">
    <property type="term" value="P:mRNA processing"/>
    <property type="evidence" value="ECO:0007669"/>
    <property type="project" value="UniProtKB-KW"/>
</dbReference>
<feature type="region of interest" description="Disordered" evidence="9">
    <location>
        <begin position="118"/>
        <end position="257"/>
    </location>
</feature>
<dbReference type="PANTHER" id="PTHR12272:SF11">
    <property type="entry name" value="PAN2-PAN3 DEADENYLATION COMPLEX SUBUNIT PAN3"/>
    <property type="match status" value="1"/>
</dbReference>
<keyword evidence="2 7" id="KW-0963">Cytoplasm</keyword>
<keyword evidence="13" id="KW-1185">Reference proteome</keyword>
<gene>
    <name evidence="7" type="primary">PAN3</name>
    <name evidence="12" type="ORF">CTRG_06125</name>
</gene>
<dbReference type="GO" id="GO:0008270">
    <property type="term" value="F:zinc ion binding"/>
    <property type="evidence" value="ECO:0007669"/>
    <property type="project" value="UniProtKB-KW"/>
</dbReference>
<dbReference type="PROSITE" id="PS50103">
    <property type="entry name" value="ZF_C3H1"/>
    <property type="match status" value="1"/>
</dbReference>
<comment type="domain">
    <text evidence="7">The N-terminal zinc finger binds to poly(A) RNA.</text>
</comment>
<dbReference type="PANTHER" id="PTHR12272">
    <property type="entry name" value="DEADENYLATION COMPLEX SUBUNIT PAN3"/>
    <property type="match status" value="1"/>
</dbReference>
<feature type="compositionally biased region" description="Polar residues" evidence="9">
    <location>
        <begin position="242"/>
        <end position="257"/>
    </location>
</feature>
<evidence type="ECO:0000256" key="2">
    <source>
        <dbReference type="ARBA" id="ARBA00022490"/>
    </source>
</evidence>
<dbReference type="STRING" id="294747.C5MJ82"/>
<evidence type="ECO:0000256" key="9">
    <source>
        <dbReference type="SAM" id="MobiDB-lite"/>
    </source>
</evidence>